<keyword evidence="14" id="KW-1185">Reference proteome</keyword>
<comment type="subcellular location">
    <subcellularLocation>
        <location evidence="1">Cytoplasm</location>
    </subcellularLocation>
</comment>
<dbReference type="EMBL" id="BDOQ01000003">
    <property type="protein sequence ID" value="GBG13334.1"/>
    <property type="molecule type" value="Genomic_DNA"/>
</dbReference>
<comment type="caution">
    <text evidence="13">The sequence shown here is derived from an EMBL/GenBank/DDBJ whole genome shotgun (WGS) entry which is preliminary data.</text>
</comment>
<dbReference type="InterPro" id="IPR011013">
    <property type="entry name" value="Gal_mutarotase_sf_dom"/>
</dbReference>
<dbReference type="GO" id="GO:0006006">
    <property type="term" value="P:glucose metabolic process"/>
    <property type="evidence" value="ECO:0007669"/>
    <property type="project" value="TreeGrafter"/>
</dbReference>
<keyword evidence="5" id="KW-0963">Cytoplasm</keyword>
<dbReference type="AlphaFoldDB" id="A0A2R5F9L8"/>
<dbReference type="SUPFAM" id="SSF74650">
    <property type="entry name" value="Galactose mutarotase-like"/>
    <property type="match status" value="1"/>
</dbReference>
<proteinExistence type="inferred from homology"/>
<dbReference type="InterPro" id="IPR008183">
    <property type="entry name" value="Aldose_1/G6P_1-epimerase"/>
</dbReference>
<dbReference type="GO" id="GO:0030246">
    <property type="term" value="F:carbohydrate binding"/>
    <property type="evidence" value="ECO:0007669"/>
    <property type="project" value="InterPro"/>
</dbReference>
<dbReference type="RefSeq" id="WP_109014550.1">
    <property type="nucleotide sequence ID" value="NZ_BDOQ01000003.1"/>
</dbReference>
<sequence length="349" mass="38539">MTIQREAFGTLDDGQPVDCYTLTNESGMEARIMTYGGTLLSLRVPDRDGHLADVVLGFDALAPYLGEHPYLGGIIGRYANRIAGGSFSLDGRIYQLTQNEGPNQLHGGELGFHRQLWRALPQKTRNADQLVLHYLSRDGEEGYPGDLHVEVIYTLTSRNELRVDYHAQTDRPTVINLTHHAYFNLGGGETILDHVLTLTAERYLPVDGLLIPTGELAPVADTPMDFRMPTTIGSRIHEQDAQLLRASGGYDHCWALDSNTGILAAELYDPGSGRRLHVYTTQPGVQFYSGNFFDGSVVGKGGRVYGKYAGLCLEPQHFPDSPNQPDFPTTVLGPHDFYQHSTIYAFDVA</sequence>
<protein>
    <recommendedName>
        <fullName evidence="9">Aldose 1-epimerase</fullName>
        <ecNumber evidence="9">5.1.3.3</ecNumber>
    </recommendedName>
</protein>
<dbReference type="FunFam" id="2.70.98.10:FF:000003">
    <property type="entry name" value="Aldose 1-epimerase"/>
    <property type="match status" value="1"/>
</dbReference>
<dbReference type="UniPathway" id="UPA00242"/>
<feature type="binding site" evidence="12">
    <location>
        <begin position="180"/>
        <end position="182"/>
    </location>
    <ligand>
        <name>beta-D-galactose</name>
        <dbReference type="ChEBI" id="CHEBI:27667"/>
    </ligand>
</feature>
<dbReference type="OrthoDB" id="9779408at2"/>
<dbReference type="GO" id="GO:0004034">
    <property type="term" value="F:aldose 1-epimerase activity"/>
    <property type="evidence" value="ECO:0007669"/>
    <property type="project" value="UniProtKB-EC"/>
</dbReference>
<dbReference type="InterPro" id="IPR014718">
    <property type="entry name" value="GH-type_carb-bd"/>
</dbReference>
<evidence type="ECO:0000256" key="3">
    <source>
        <dbReference type="ARBA" id="ARBA00006206"/>
    </source>
</evidence>
<evidence type="ECO:0000256" key="6">
    <source>
        <dbReference type="ARBA" id="ARBA00022553"/>
    </source>
</evidence>
<dbReference type="InterPro" id="IPR047215">
    <property type="entry name" value="Galactose_mutarotase-like"/>
</dbReference>
<reference evidence="13 14" key="1">
    <citation type="journal article" date="2018" name="Environ. Microbiol.">
        <title>Isolation and genomic characterization of Novimethylophilus kurashikiensis gen. nov. sp. nov., a new lanthanide-dependent methylotrophic species of Methylophilaceae.</title>
        <authorList>
            <person name="Lv H."/>
            <person name="Sahin N."/>
            <person name="Tani A."/>
        </authorList>
    </citation>
    <scope>NUCLEOTIDE SEQUENCE [LARGE SCALE GENOMIC DNA]</scope>
    <source>
        <strain evidence="13 14">La2-4</strain>
    </source>
</reference>
<dbReference type="PIRSF" id="PIRSF005096">
    <property type="entry name" value="GALM"/>
    <property type="match status" value="1"/>
</dbReference>
<keyword evidence="6" id="KW-0597">Phosphoprotein</keyword>
<comment type="similarity">
    <text evidence="3 9">Belongs to the aldose epimerase family.</text>
</comment>
<evidence type="ECO:0000313" key="14">
    <source>
        <dbReference type="Proteomes" id="UP000245081"/>
    </source>
</evidence>
<feature type="binding site" evidence="11">
    <location>
        <position position="251"/>
    </location>
    <ligand>
        <name>beta-D-galactose</name>
        <dbReference type="ChEBI" id="CHEBI:27667"/>
    </ligand>
</feature>
<evidence type="ECO:0000256" key="11">
    <source>
        <dbReference type="PIRSR" id="PIRSR005096-2"/>
    </source>
</evidence>
<dbReference type="GO" id="GO:0033499">
    <property type="term" value="P:galactose catabolic process via UDP-galactose, Leloir pathway"/>
    <property type="evidence" value="ECO:0007669"/>
    <property type="project" value="TreeGrafter"/>
</dbReference>
<evidence type="ECO:0000256" key="2">
    <source>
        <dbReference type="ARBA" id="ARBA00005028"/>
    </source>
</evidence>
<evidence type="ECO:0000256" key="4">
    <source>
        <dbReference type="ARBA" id="ARBA00011245"/>
    </source>
</evidence>
<dbReference type="NCBIfam" id="NF008277">
    <property type="entry name" value="PRK11055.1"/>
    <property type="match status" value="1"/>
</dbReference>
<feature type="active site" description="Proton acceptor" evidence="10">
    <location>
        <position position="314"/>
    </location>
</feature>
<comment type="catalytic activity">
    <reaction evidence="9">
        <text>alpha-D-glucose = beta-D-glucose</text>
        <dbReference type="Rhea" id="RHEA:10264"/>
        <dbReference type="ChEBI" id="CHEBI:15903"/>
        <dbReference type="ChEBI" id="CHEBI:17925"/>
        <dbReference type="EC" id="5.1.3.3"/>
    </reaction>
</comment>
<dbReference type="InterPro" id="IPR015443">
    <property type="entry name" value="Aldose_1-epimerase"/>
</dbReference>
<evidence type="ECO:0000256" key="9">
    <source>
        <dbReference type="PIRNR" id="PIRNR005096"/>
    </source>
</evidence>
<name>A0A2R5F9L8_9PROT</name>
<comment type="subunit">
    <text evidence="4">Monomer.</text>
</comment>
<dbReference type="Proteomes" id="UP000245081">
    <property type="component" value="Unassembled WGS sequence"/>
</dbReference>
<dbReference type="EC" id="5.1.3.3" evidence="9"/>
<feature type="active site" description="Proton donor" evidence="10">
    <location>
        <position position="180"/>
    </location>
</feature>
<organism evidence="13 14">
    <name type="scientific">Novimethylophilus kurashikiensis</name>
    <dbReference type="NCBI Taxonomy" id="1825523"/>
    <lineage>
        <taxon>Bacteria</taxon>
        <taxon>Pseudomonadati</taxon>
        <taxon>Pseudomonadota</taxon>
        <taxon>Betaproteobacteria</taxon>
        <taxon>Nitrosomonadales</taxon>
        <taxon>Methylophilaceae</taxon>
        <taxon>Novimethylophilus</taxon>
    </lineage>
</organism>
<feature type="binding site" evidence="12">
    <location>
        <begin position="80"/>
        <end position="81"/>
    </location>
    <ligand>
        <name>beta-D-galactose</name>
        <dbReference type="ChEBI" id="CHEBI:27667"/>
    </ligand>
</feature>
<evidence type="ECO:0000256" key="5">
    <source>
        <dbReference type="ARBA" id="ARBA00022490"/>
    </source>
</evidence>
<evidence type="ECO:0000256" key="10">
    <source>
        <dbReference type="PIRSR" id="PIRSR005096-1"/>
    </source>
</evidence>
<gene>
    <name evidence="13" type="primary">galM</name>
    <name evidence="13" type="ORF">NMK_0880</name>
</gene>
<dbReference type="Pfam" id="PF01263">
    <property type="entry name" value="Aldose_epim"/>
    <property type="match status" value="1"/>
</dbReference>
<dbReference type="PANTHER" id="PTHR10091:SF49">
    <property type="entry name" value="ALDOSE 1-EPIMERASE"/>
    <property type="match status" value="1"/>
</dbReference>
<dbReference type="Gene3D" id="2.70.98.10">
    <property type="match status" value="1"/>
</dbReference>
<keyword evidence="8 9" id="KW-0119">Carbohydrate metabolism</keyword>
<dbReference type="GO" id="GO:0005737">
    <property type="term" value="C:cytoplasm"/>
    <property type="evidence" value="ECO:0007669"/>
    <property type="project" value="UniProtKB-SubCell"/>
</dbReference>
<evidence type="ECO:0000256" key="7">
    <source>
        <dbReference type="ARBA" id="ARBA00023235"/>
    </source>
</evidence>
<evidence type="ECO:0000313" key="13">
    <source>
        <dbReference type="EMBL" id="GBG13334.1"/>
    </source>
</evidence>
<evidence type="ECO:0000256" key="12">
    <source>
        <dbReference type="PIRSR" id="PIRSR005096-3"/>
    </source>
</evidence>
<evidence type="ECO:0000256" key="1">
    <source>
        <dbReference type="ARBA" id="ARBA00004496"/>
    </source>
</evidence>
<keyword evidence="7 9" id="KW-0413">Isomerase</keyword>
<comment type="pathway">
    <text evidence="2 9">Carbohydrate metabolism; hexose metabolism.</text>
</comment>
<dbReference type="CDD" id="cd09019">
    <property type="entry name" value="galactose_mutarotase_like"/>
    <property type="match status" value="1"/>
</dbReference>
<dbReference type="PANTHER" id="PTHR10091">
    <property type="entry name" value="ALDOSE-1-EPIMERASE"/>
    <property type="match status" value="1"/>
</dbReference>
<accession>A0A2R5F9L8</accession>
<evidence type="ECO:0000256" key="8">
    <source>
        <dbReference type="ARBA" id="ARBA00023277"/>
    </source>
</evidence>